<protein>
    <recommendedName>
        <fullName evidence="1">Trk system potassium uptake protein TrkA</fullName>
    </recommendedName>
</protein>
<dbReference type="PANTHER" id="PTHR43833:SF5">
    <property type="entry name" value="TRK SYSTEM POTASSIUM UPTAKE PROTEIN TRKA"/>
    <property type="match status" value="1"/>
</dbReference>
<keyword evidence="4" id="KW-0630">Potassium</keyword>
<name>A0A7S8C1I0_9HYPH</name>
<keyword evidence="2" id="KW-0813">Transport</keyword>
<evidence type="ECO:0000256" key="4">
    <source>
        <dbReference type="ARBA" id="ARBA00022958"/>
    </source>
</evidence>
<keyword evidence="6" id="KW-0406">Ion transport</keyword>
<dbReference type="InterPro" id="IPR006036">
    <property type="entry name" value="K_uptake_TrkA"/>
</dbReference>
<evidence type="ECO:0000259" key="7">
    <source>
        <dbReference type="PROSITE" id="PS51201"/>
    </source>
</evidence>
<dbReference type="PRINTS" id="PR00335">
    <property type="entry name" value="KUPTAKETRKA"/>
</dbReference>
<dbReference type="GO" id="GO:0005886">
    <property type="term" value="C:plasma membrane"/>
    <property type="evidence" value="ECO:0007669"/>
    <property type="project" value="InterPro"/>
</dbReference>
<dbReference type="InterPro" id="IPR050721">
    <property type="entry name" value="Trk_Ktr_HKT_K-transport"/>
</dbReference>
<dbReference type="InterPro" id="IPR003148">
    <property type="entry name" value="RCK_N"/>
</dbReference>
<dbReference type="Pfam" id="PF02080">
    <property type="entry name" value="TrkA_C"/>
    <property type="match status" value="2"/>
</dbReference>
<dbReference type="InterPro" id="IPR006037">
    <property type="entry name" value="RCK_C"/>
</dbReference>
<evidence type="ECO:0000259" key="8">
    <source>
        <dbReference type="PROSITE" id="PS51202"/>
    </source>
</evidence>
<dbReference type="AlphaFoldDB" id="A0A7S8C1I0"/>
<feature type="domain" description="RCK N-terminal" evidence="7">
    <location>
        <begin position="233"/>
        <end position="361"/>
    </location>
</feature>
<accession>A0A7S8C1I0</accession>
<dbReference type="NCBIfam" id="NF007032">
    <property type="entry name" value="PRK09496.1-4"/>
    <property type="match status" value="1"/>
</dbReference>
<evidence type="ECO:0000256" key="6">
    <source>
        <dbReference type="ARBA" id="ARBA00023065"/>
    </source>
</evidence>
<keyword evidence="3" id="KW-0633">Potassium transport</keyword>
<evidence type="ECO:0000256" key="1">
    <source>
        <dbReference type="ARBA" id="ARBA00017378"/>
    </source>
</evidence>
<dbReference type="Gene3D" id="3.40.50.720">
    <property type="entry name" value="NAD(P)-binding Rossmann-like Domain"/>
    <property type="match status" value="2"/>
</dbReference>
<dbReference type="NCBIfam" id="NF007039">
    <property type="entry name" value="PRK09496.3-2"/>
    <property type="match status" value="1"/>
</dbReference>
<evidence type="ECO:0000256" key="5">
    <source>
        <dbReference type="ARBA" id="ARBA00023027"/>
    </source>
</evidence>
<dbReference type="Gene3D" id="3.30.70.1450">
    <property type="entry name" value="Regulator of K+ conductance, C-terminal domain"/>
    <property type="match status" value="2"/>
</dbReference>
<proteinExistence type="predicted"/>
<dbReference type="PROSITE" id="PS51201">
    <property type="entry name" value="RCK_N"/>
    <property type="match status" value="2"/>
</dbReference>
<organism evidence="9 10">
    <name type="scientific">Kaustia mangrovi</name>
    <dbReference type="NCBI Taxonomy" id="2593653"/>
    <lineage>
        <taxon>Bacteria</taxon>
        <taxon>Pseudomonadati</taxon>
        <taxon>Pseudomonadota</taxon>
        <taxon>Alphaproteobacteria</taxon>
        <taxon>Hyphomicrobiales</taxon>
        <taxon>Parvibaculaceae</taxon>
        <taxon>Kaustia</taxon>
    </lineage>
</organism>
<dbReference type="SUPFAM" id="SSF116726">
    <property type="entry name" value="TrkA C-terminal domain-like"/>
    <property type="match status" value="2"/>
</dbReference>
<dbReference type="SUPFAM" id="SSF51735">
    <property type="entry name" value="NAD(P)-binding Rossmann-fold domains"/>
    <property type="match status" value="2"/>
</dbReference>
<evidence type="ECO:0000313" key="10">
    <source>
        <dbReference type="Proteomes" id="UP000593594"/>
    </source>
</evidence>
<dbReference type="InterPro" id="IPR036291">
    <property type="entry name" value="NAD(P)-bd_dom_sf"/>
</dbReference>
<dbReference type="GO" id="GO:0015079">
    <property type="term" value="F:potassium ion transmembrane transporter activity"/>
    <property type="evidence" value="ECO:0007669"/>
    <property type="project" value="InterPro"/>
</dbReference>
<feature type="domain" description="RCK C-terminal" evidence="8">
    <location>
        <begin position="144"/>
        <end position="228"/>
    </location>
</feature>
<keyword evidence="5" id="KW-0520">NAD</keyword>
<dbReference type="InterPro" id="IPR036721">
    <property type="entry name" value="RCK_C_sf"/>
</dbReference>
<dbReference type="NCBIfam" id="NF007030">
    <property type="entry name" value="PRK09496.1-1"/>
    <property type="match status" value="1"/>
</dbReference>
<feature type="domain" description="RCK C-terminal" evidence="8">
    <location>
        <begin position="372"/>
        <end position="453"/>
    </location>
</feature>
<evidence type="ECO:0000313" key="9">
    <source>
        <dbReference type="EMBL" id="QPC41572.1"/>
    </source>
</evidence>
<dbReference type="Pfam" id="PF02254">
    <property type="entry name" value="TrkA_N"/>
    <property type="match status" value="2"/>
</dbReference>
<gene>
    <name evidence="9" type="primary">trkA</name>
    <name evidence="9" type="ORF">HW532_01830</name>
</gene>
<reference evidence="9 10" key="1">
    <citation type="submission" date="2020-06" db="EMBL/GenBank/DDBJ databases">
        <title>Genome sequence of 2 isolates from Red Sea Mangroves.</title>
        <authorList>
            <person name="Sefrji F."/>
            <person name="Michoud G."/>
            <person name="Merlino G."/>
            <person name="Daffonchio D."/>
        </authorList>
    </citation>
    <scope>NUCLEOTIDE SEQUENCE [LARGE SCALE GENOMIC DNA]</scope>
    <source>
        <strain evidence="9 10">R1DC25</strain>
    </source>
</reference>
<dbReference type="NCBIfam" id="NF007031">
    <property type="entry name" value="PRK09496.1-2"/>
    <property type="match status" value="1"/>
</dbReference>
<evidence type="ECO:0000256" key="3">
    <source>
        <dbReference type="ARBA" id="ARBA00022538"/>
    </source>
</evidence>
<evidence type="ECO:0000256" key="2">
    <source>
        <dbReference type="ARBA" id="ARBA00022448"/>
    </source>
</evidence>
<dbReference type="RefSeq" id="WP_213162792.1">
    <property type="nucleotide sequence ID" value="NZ_CP058214.1"/>
</dbReference>
<keyword evidence="10" id="KW-1185">Reference proteome</keyword>
<dbReference type="Proteomes" id="UP000593594">
    <property type="component" value="Chromosome"/>
</dbReference>
<sequence length="458" mass="50004">MKIIICGAGQVGRGIAERLAHEQNDVTVIDSSPQLVQAISDALDVQGVVGHGSHPDVLESAGARDADMLIAVTFADEVNMMACQIAHSLFEIPTKIARVRAQSYLNPEWRHLFSRENMPIDVVISPEIAVGEMVLRRLALPGAFEAIHFVDDAVIALGIRLREDCPVVDTPLAQLTELFPDLQTVVVGVVRDGQLFVPHGSDQMLVGDDVYVIADRAQAERVLGIFGHEEKPARRVLIAGGGNIGLYVATKLEERQSRTQVKIIEGNRQRAVRIAEELRRTVVLHGSTLEQEMLREAGAPEAEAFVALTNDDKVNILAAVMAKQEGARQTFSLVTGTDFNSILDPLNIDAYISPRSVTVSSILRHVRRGRIRGVHPVHNGQGEVLEAEALETSPVVGRPLREASLPDGVRIGALVRGGRVIIPTGQTEIKPHDRIVMFALAGVVREVEHLFRVSLEYF</sequence>
<dbReference type="PANTHER" id="PTHR43833">
    <property type="entry name" value="POTASSIUM CHANNEL PROTEIN 2-RELATED-RELATED"/>
    <property type="match status" value="1"/>
</dbReference>
<feature type="domain" description="RCK N-terminal" evidence="7">
    <location>
        <begin position="1"/>
        <end position="124"/>
    </location>
</feature>
<dbReference type="EMBL" id="CP058214">
    <property type="protein sequence ID" value="QPC41572.1"/>
    <property type="molecule type" value="Genomic_DNA"/>
</dbReference>
<dbReference type="KEGG" id="kmn:HW532_01830"/>
<dbReference type="PROSITE" id="PS51202">
    <property type="entry name" value="RCK_C"/>
    <property type="match status" value="2"/>
</dbReference>